<gene>
    <name evidence="2" type="ORF">HB776_07905</name>
</gene>
<dbReference type="EMBL" id="CP050292">
    <property type="protein sequence ID" value="QND71170.1"/>
    <property type="molecule type" value="Genomic_DNA"/>
</dbReference>
<dbReference type="AlphaFoldDB" id="A0A7G6TWN8"/>
<sequence>MAQNSDQSGRQTVQAEWERMSPKTLLCVDGRLRRARRSVNALIDRGVGPSDSRLARIVRDCGAEVPPNADLATPSFECRAATYPDEKVICDNPELARLDRAVVQAYQEVLTRRGSRVAKNISEPLLERRHACDADAECIKQIQLTTIAAFQARGASPQTPAASADAEPADPGYVVDDIRLGSVVAENSRLRDFECTPSRQYPGLTACRRQTTERSRRRRTSVSTSLLHAADGSVVYVGQSLEPVYIGNDEADDEITRLSASFGKASLLPMSDTGGARNGVIASWGAVALRPVKPDRLASLAAGADDRPGLLIDHIGNPQKSAQSGLPVYRLEGGPGYVWTASWGRRGRGALRMIAIDASRLPGAATAANEPPTQTTVAVQAAGGPQDGTASPAAPAQAVPKPAAPAAPTPPYRCCSVRSSATGYACDRAGGRPPDRPTSVSSDQRSDASRNAISSA</sequence>
<evidence type="ECO:0000313" key="3">
    <source>
        <dbReference type="Proteomes" id="UP000515291"/>
    </source>
</evidence>
<name>A0A7G6TWN8_9BRAD</name>
<dbReference type="KEGG" id="trb:HB776_07905"/>
<accession>A0A7G6TWN8</accession>
<dbReference type="Proteomes" id="UP000515291">
    <property type="component" value="Chromosome"/>
</dbReference>
<evidence type="ECO:0000256" key="1">
    <source>
        <dbReference type="SAM" id="MobiDB-lite"/>
    </source>
</evidence>
<feature type="compositionally biased region" description="Pro residues" evidence="1">
    <location>
        <begin position="402"/>
        <end position="411"/>
    </location>
</feature>
<feature type="region of interest" description="Disordered" evidence="1">
    <location>
        <begin position="382"/>
        <end position="456"/>
    </location>
</feature>
<protein>
    <submittedName>
        <fullName evidence="2">Uncharacterized protein</fullName>
    </submittedName>
</protein>
<evidence type="ECO:0000313" key="2">
    <source>
        <dbReference type="EMBL" id="QND71170.1"/>
    </source>
</evidence>
<proteinExistence type="predicted"/>
<organism evidence="2 3">
    <name type="scientific">Tardiphaga robiniae</name>
    <dbReference type="NCBI Taxonomy" id="943830"/>
    <lineage>
        <taxon>Bacteria</taxon>
        <taxon>Pseudomonadati</taxon>
        <taxon>Pseudomonadota</taxon>
        <taxon>Alphaproteobacteria</taxon>
        <taxon>Hyphomicrobiales</taxon>
        <taxon>Nitrobacteraceae</taxon>
        <taxon>Tardiphaga</taxon>
    </lineage>
</organism>
<feature type="compositionally biased region" description="Polar residues" evidence="1">
    <location>
        <begin position="438"/>
        <end position="456"/>
    </location>
</feature>
<feature type="compositionally biased region" description="Low complexity" evidence="1">
    <location>
        <begin position="390"/>
        <end position="401"/>
    </location>
</feature>
<dbReference type="RefSeq" id="WP_184516657.1">
    <property type="nucleotide sequence ID" value="NZ_CP050292.1"/>
</dbReference>
<reference evidence="3" key="1">
    <citation type="journal article" date="2020" name="Mol. Plant Microbe">
        <title>Rhizobial microsymbionts of the narrowly endemic Oxytropis species growing in Kamchatka are characterized by significant genetic diversity and possess a set of genes that are associated with T3SS and T6SS secretion systems and can affect the development of symbiosis.</title>
        <authorList>
            <person name="Safronova V."/>
            <person name="Guro P."/>
            <person name="Sazanova A."/>
            <person name="Kuznetsova I."/>
            <person name="Belimov A."/>
            <person name="Yakubov V."/>
            <person name="Chirak E."/>
            <person name="Afonin A."/>
            <person name="Gogolev Y."/>
            <person name="Andronov E."/>
            <person name="Tikhonovich I."/>
        </authorList>
    </citation>
    <scope>NUCLEOTIDE SEQUENCE [LARGE SCALE GENOMIC DNA]</scope>
    <source>
        <strain evidence="3">581</strain>
    </source>
</reference>